<protein>
    <submittedName>
        <fullName evidence="1">Gp19/Gp15/Gp42 family protein</fullName>
    </submittedName>
</protein>
<sequence length="126" mass="13795">MSTYATAADVQAVLGRELDDAETALVERRLEQVERMILRRVPDLAGQIADGTIDQADVVDIEAEAVLRVVRNPDCVFMESDGSYTYTKSAEAADGSLRITAEEWKLLGIKPSRMFQIVPARGGVPL</sequence>
<name>A0ABU5XSX5_9MYCO</name>
<evidence type="ECO:0000313" key="1">
    <source>
        <dbReference type="EMBL" id="MEB3031081.1"/>
    </source>
</evidence>
<dbReference type="InterPro" id="IPR018963">
    <property type="entry name" value="Mycophage_D29_Gp19"/>
</dbReference>
<accession>A0ABU5XSX5</accession>
<organism evidence="1 2">
    <name type="scientific">[Mycobacterium] nativiensis</name>
    <dbReference type="NCBI Taxonomy" id="2855503"/>
    <lineage>
        <taxon>Bacteria</taxon>
        <taxon>Bacillati</taxon>
        <taxon>Actinomycetota</taxon>
        <taxon>Actinomycetes</taxon>
        <taxon>Mycobacteriales</taxon>
        <taxon>Mycobacteriaceae</taxon>
        <taxon>Mycolicibacter</taxon>
    </lineage>
</organism>
<dbReference type="Pfam" id="PF09355">
    <property type="entry name" value="Phage_Gp19"/>
    <property type="match status" value="1"/>
</dbReference>
<reference evidence="1 2" key="1">
    <citation type="submission" date="2023-12" db="EMBL/GenBank/DDBJ databases">
        <title>Description of new species of Mycobacterium terrae complex isolated from sewage at the Sao Paulo Zoological Park Foundation in Brazil.</title>
        <authorList>
            <person name="Romagnoli C.L."/>
            <person name="Conceicao E.C."/>
            <person name="Machado E."/>
            <person name="Barreto L.B.P.F."/>
            <person name="Sharma A."/>
            <person name="Silva N.M."/>
            <person name="Marques L.E."/>
            <person name="Juliana M.A."/>
            <person name="Lourenco M.C.S."/>
            <person name="Digiampietri L.A."/>
            <person name="Suffys P.N."/>
            <person name="Viana-Niero C."/>
        </authorList>
    </citation>
    <scope>NUCLEOTIDE SEQUENCE [LARGE SCALE GENOMIC DNA]</scope>
    <source>
        <strain evidence="1 2">MYC340</strain>
    </source>
</reference>
<comment type="caution">
    <text evidence="1">The sequence shown here is derived from an EMBL/GenBank/DDBJ whole genome shotgun (WGS) entry which is preliminary data.</text>
</comment>
<gene>
    <name evidence="1" type="ORF">KV113_05880</name>
</gene>
<dbReference type="EMBL" id="JAYJJU010000003">
    <property type="protein sequence ID" value="MEB3031081.1"/>
    <property type="molecule type" value="Genomic_DNA"/>
</dbReference>
<proteinExistence type="predicted"/>
<evidence type="ECO:0000313" key="2">
    <source>
        <dbReference type="Proteomes" id="UP001298593"/>
    </source>
</evidence>
<dbReference type="Proteomes" id="UP001298593">
    <property type="component" value="Unassembled WGS sequence"/>
</dbReference>
<dbReference type="RefSeq" id="WP_224971145.1">
    <property type="nucleotide sequence ID" value="NZ_JAYJJU010000003.1"/>
</dbReference>
<keyword evidence="2" id="KW-1185">Reference proteome</keyword>